<evidence type="ECO:0000313" key="2">
    <source>
        <dbReference type="Proteomes" id="UP001141552"/>
    </source>
</evidence>
<dbReference type="PROSITE" id="PS51257">
    <property type="entry name" value="PROKAR_LIPOPROTEIN"/>
    <property type="match status" value="1"/>
</dbReference>
<reference evidence="1" key="1">
    <citation type="submission" date="2022-02" db="EMBL/GenBank/DDBJ databases">
        <authorList>
            <person name="Henning P.M."/>
            <person name="McCubbin A.G."/>
            <person name="Shore J.S."/>
        </authorList>
    </citation>
    <scope>NUCLEOTIDE SEQUENCE</scope>
    <source>
        <strain evidence="1">F60SS</strain>
        <tissue evidence="1">Leaves</tissue>
    </source>
</reference>
<sequence length="63" mass="6801">MKNREESSSNGRRDLVFAVAAAAACSIAKIAMADEEPKNGTPEAKKKYASICVQMPTARVCRK</sequence>
<dbReference type="AlphaFoldDB" id="A0A9Q0FYK5"/>
<accession>A0A9Q0FYK5</accession>
<keyword evidence="2" id="KW-1185">Reference proteome</keyword>
<gene>
    <name evidence="1" type="ORF">Tsubulata_022048</name>
</gene>
<name>A0A9Q0FYK5_9ROSI</name>
<proteinExistence type="predicted"/>
<reference evidence="1" key="2">
    <citation type="journal article" date="2023" name="Plants (Basel)">
        <title>Annotation of the Turnera subulata (Passifloraceae) Draft Genome Reveals the S-Locus Evolved after the Divergence of Turneroideae from Passifloroideae in a Stepwise Manner.</title>
        <authorList>
            <person name="Henning P.M."/>
            <person name="Roalson E.H."/>
            <person name="Mir W."/>
            <person name="McCubbin A.G."/>
            <person name="Shore J.S."/>
        </authorList>
    </citation>
    <scope>NUCLEOTIDE SEQUENCE</scope>
    <source>
        <strain evidence="1">F60SS</strain>
    </source>
</reference>
<protein>
    <submittedName>
        <fullName evidence="1">Uncharacterized protein</fullName>
    </submittedName>
</protein>
<dbReference type="Proteomes" id="UP001141552">
    <property type="component" value="Unassembled WGS sequence"/>
</dbReference>
<organism evidence="1 2">
    <name type="scientific">Turnera subulata</name>
    <dbReference type="NCBI Taxonomy" id="218843"/>
    <lineage>
        <taxon>Eukaryota</taxon>
        <taxon>Viridiplantae</taxon>
        <taxon>Streptophyta</taxon>
        <taxon>Embryophyta</taxon>
        <taxon>Tracheophyta</taxon>
        <taxon>Spermatophyta</taxon>
        <taxon>Magnoliopsida</taxon>
        <taxon>eudicotyledons</taxon>
        <taxon>Gunneridae</taxon>
        <taxon>Pentapetalae</taxon>
        <taxon>rosids</taxon>
        <taxon>fabids</taxon>
        <taxon>Malpighiales</taxon>
        <taxon>Passifloraceae</taxon>
        <taxon>Turnera</taxon>
    </lineage>
</organism>
<dbReference type="InterPro" id="IPR040296">
    <property type="entry name" value="PSBT"/>
</dbReference>
<comment type="caution">
    <text evidence="1">The sequence shown here is derived from an EMBL/GenBank/DDBJ whole genome shotgun (WGS) entry which is preliminary data.</text>
</comment>
<dbReference type="EMBL" id="JAKUCV010003077">
    <property type="protein sequence ID" value="KAJ4840303.1"/>
    <property type="molecule type" value="Genomic_DNA"/>
</dbReference>
<dbReference type="PANTHER" id="PTHR34940">
    <property type="entry name" value="PHOTOSYSTEM II 5 KDA PROTEIN, CHLOROPLASTIC"/>
    <property type="match status" value="1"/>
</dbReference>
<dbReference type="PANTHER" id="PTHR34940:SF4">
    <property type="entry name" value="OS02G0581100 PROTEIN"/>
    <property type="match status" value="1"/>
</dbReference>
<evidence type="ECO:0000313" key="1">
    <source>
        <dbReference type="EMBL" id="KAJ4840303.1"/>
    </source>
</evidence>
<dbReference type="OrthoDB" id="686716at2759"/>